<dbReference type="InterPro" id="IPR040200">
    <property type="entry name" value="Mug57-like"/>
</dbReference>
<dbReference type="OrthoDB" id="5551751at2759"/>
<dbReference type="SMART" id="SM00554">
    <property type="entry name" value="FAS1"/>
    <property type="match status" value="1"/>
</dbReference>
<dbReference type="Pfam" id="PF02469">
    <property type="entry name" value="Fasciclin"/>
    <property type="match status" value="1"/>
</dbReference>
<dbReference type="Proteomes" id="UP000320762">
    <property type="component" value="Unassembled WGS sequence"/>
</dbReference>
<feature type="domain" description="FAS1" evidence="2">
    <location>
        <begin position="14"/>
        <end position="164"/>
    </location>
</feature>
<dbReference type="STRING" id="97359.A0A550C619"/>
<name>A0A550C619_9AGAR</name>
<reference evidence="3 4" key="1">
    <citation type="journal article" date="2019" name="New Phytol.">
        <title>Comparative genomics reveals unique wood-decay strategies and fruiting body development in the Schizophyllaceae.</title>
        <authorList>
            <person name="Almasi E."/>
            <person name="Sahu N."/>
            <person name="Krizsan K."/>
            <person name="Balint B."/>
            <person name="Kovacs G.M."/>
            <person name="Kiss B."/>
            <person name="Cseklye J."/>
            <person name="Drula E."/>
            <person name="Henrissat B."/>
            <person name="Nagy I."/>
            <person name="Chovatia M."/>
            <person name="Adam C."/>
            <person name="LaButti K."/>
            <person name="Lipzen A."/>
            <person name="Riley R."/>
            <person name="Grigoriev I.V."/>
            <person name="Nagy L.G."/>
        </authorList>
    </citation>
    <scope>NUCLEOTIDE SEQUENCE [LARGE SCALE GENOMIC DNA]</scope>
    <source>
        <strain evidence="3 4">NL-1724</strain>
    </source>
</reference>
<comment type="caution">
    <text evidence="3">The sequence shown here is derived from an EMBL/GenBank/DDBJ whole genome shotgun (WGS) entry which is preliminary data.</text>
</comment>
<evidence type="ECO:0000256" key="1">
    <source>
        <dbReference type="ARBA" id="ARBA00022729"/>
    </source>
</evidence>
<dbReference type="SUPFAM" id="SSF82153">
    <property type="entry name" value="FAS1 domain"/>
    <property type="match status" value="1"/>
</dbReference>
<protein>
    <recommendedName>
        <fullName evidence="2">FAS1 domain-containing protein</fullName>
    </recommendedName>
</protein>
<accession>A0A550C619</accession>
<evidence type="ECO:0000313" key="4">
    <source>
        <dbReference type="Proteomes" id="UP000320762"/>
    </source>
</evidence>
<evidence type="ECO:0000259" key="2">
    <source>
        <dbReference type="PROSITE" id="PS50213"/>
    </source>
</evidence>
<dbReference type="EMBL" id="VDMD01000023">
    <property type="protein sequence ID" value="TRM60248.1"/>
    <property type="molecule type" value="Genomic_DNA"/>
</dbReference>
<dbReference type="PROSITE" id="PS50213">
    <property type="entry name" value="FAS1"/>
    <property type="match status" value="1"/>
</dbReference>
<dbReference type="InterPro" id="IPR000782">
    <property type="entry name" value="FAS1_domain"/>
</dbReference>
<dbReference type="AlphaFoldDB" id="A0A550C619"/>
<keyword evidence="1" id="KW-0732">Signal</keyword>
<dbReference type="PANTHER" id="PTHR28156">
    <property type="entry name" value="FAS1 DOMAIN-CONTAINING PROTEIN YDR262W"/>
    <property type="match status" value="1"/>
</dbReference>
<organism evidence="3 4">
    <name type="scientific">Schizophyllum amplum</name>
    <dbReference type="NCBI Taxonomy" id="97359"/>
    <lineage>
        <taxon>Eukaryota</taxon>
        <taxon>Fungi</taxon>
        <taxon>Dikarya</taxon>
        <taxon>Basidiomycota</taxon>
        <taxon>Agaricomycotina</taxon>
        <taxon>Agaricomycetes</taxon>
        <taxon>Agaricomycetidae</taxon>
        <taxon>Agaricales</taxon>
        <taxon>Schizophyllaceae</taxon>
        <taxon>Schizophyllum</taxon>
    </lineage>
</organism>
<proteinExistence type="predicted"/>
<evidence type="ECO:0000313" key="3">
    <source>
        <dbReference type="EMBL" id="TRM60248.1"/>
    </source>
</evidence>
<dbReference type="InterPro" id="IPR036378">
    <property type="entry name" value="FAS1_dom_sf"/>
</dbReference>
<sequence length="167" mass="18266">MASGDYTPQLAQGGPSLADLLTITPSVSIFYSYARELELSAMFADPSRQITLFAPTNKAVVSLPRKPHEDPKIREGTITEQEYDSRSKHNIERWVEAHVVPTSEFDLAPGSSIETMLDGKSISFEAAKGPGNEDWQQVTLEGDVKVLDKKQGSNGVLYVIDGTVEPN</sequence>
<keyword evidence="4" id="KW-1185">Reference proteome</keyword>
<dbReference type="Gene3D" id="2.30.180.10">
    <property type="entry name" value="FAS1 domain"/>
    <property type="match status" value="1"/>
</dbReference>
<gene>
    <name evidence="3" type="ORF">BD626DRAFT_549875</name>
</gene>
<dbReference type="PANTHER" id="PTHR28156:SF1">
    <property type="entry name" value="FAS1 DOMAIN-CONTAINING PROTEIN YDR262W"/>
    <property type="match status" value="1"/>
</dbReference>